<proteinExistence type="predicted"/>
<evidence type="ECO:0000313" key="2">
    <source>
        <dbReference type="EMBL" id="HIR05633.1"/>
    </source>
</evidence>
<comment type="caution">
    <text evidence="2">The sequence shown here is derived from an EMBL/GenBank/DDBJ whole genome shotgun (WGS) entry which is preliminary data.</text>
</comment>
<feature type="transmembrane region" description="Helical" evidence="1">
    <location>
        <begin position="40"/>
        <end position="58"/>
    </location>
</feature>
<reference evidence="2" key="2">
    <citation type="journal article" date="2021" name="PeerJ">
        <title>Extensive microbial diversity within the chicken gut microbiome revealed by metagenomics and culture.</title>
        <authorList>
            <person name="Gilroy R."/>
            <person name="Ravi A."/>
            <person name="Getino M."/>
            <person name="Pursley I."/>
            <person name="Horton D.L."/>
            <person name="Alikhan N.F."/>
            <person name="Baker D."/>
            <person name="Gharbi K."/>
            <person name="Hall N."/>
            <person name="Watson M."/>
            <person name="Adriaenssens E.M."/>
            <person name="Foster-Nyarko E."/>
            <person name="Jarju S."/>
            <person name="Secka A."/>
            <person name="Antonio M."/>
            <person name="Oren A."/>
            <person name="Chaudhuri R.R."/>
            <person name="La Ragione R."/>
            <person name="Hildebrand F."/>
            <person name="Pallen M.J."/>
        </authorList>
    </citation>
    <scope>NUCLEOTIDE SEQUENCE</scope>
    <source>
        <strain evidence="2">CHK180-2868</strain>
    </source>
</reference>
<keyword evidence="1" id="KW-1133">Transmembrane helix</keyword>
<keyword evidence="1" id="KW-0472">Membrane</keyword>
<dbReference type="Proteomes" id="UP000824250">
    <property type="component" value="Unassembled WGS sequence"/>
</dbReference>
<gene>
    <name evidence="2" type="ORF">IAB28_06670</name>
</gene>
<evidence type="ECO:0000313" key="3">
    <source>
        <dbReference type="Proteomes" id="UP000824250"/>
    </source>
</evidence>
<organism evidence="2 3">
    <name type="scientific">Candidatus Copromonas faecavium</name>
    <name type="common">nom. illeg.</name>
    <dbReference type="NCBI Taxonomy" id="2840740"/>
    <lineage>
        <taxon>Bacteria</taxon>
        <taxon>Bacillati</taxon>
        <taxon>Bacillota</taxon>
        <taxon>Clostridia</taxon>
        <taxon>Lachnospirales</taxon>
        <taxon>Lachnospiraceae</taxon>
        <taxon>Candidatus Copromonas (nom. illeg.)</taxon>
    </lineage>
</organism>
<dbReference type="AlphaFoldDB" id="A0A9D1A685"/>
<accession>A0A9D1A685</accession>
<sequence length="60" mass="7102">MRQLQEMNRKLREENERLRALPLKERLYEKVHVSVRTLDIFIGCMCVLFVIVVVLGMING</sequence>
<evidence type="ECO:0000256" key="1">
    <source>
        <dbReference type="SAM" id="Phobius"/>
    </source>
</evidence>
<keyword evidence="1" id="KW-0812">Transmembrane</keyword>
<dbReference type="EMBL" id="DVGC01000036">
    <property type="protein sequence ID" value="HIR05633.1"/>
    <property type="molecule type" value="Genomic_DNA"/>
</dbReference>
<protein>
    <submittedName>
        <fullName evidence="2">Uncharacterized protein</fullName>
    </submittedName>
</protein>
<reference evidence="2" key="1">
    <citation type="submission" date="2020-10" db="EMBL/GenBank/DDBJ databases">
        <authorList>
            <person name="Gilroy R."/>
        </authorList>
    </citation>
    <scope>NUCLEOTIDE SEQUENCE</scope>
    <source>
        <strain evidence="2">CHK180-2868</strain>
    </source>
</reference>
<name>A0A9D1A685_9FIRM</name>